<feature type="transmembrane region" description="Helical" evidence="6">
    <location>
        <begin position="20"/>
        <end position="40"/>
    </location>
</feature>
<feature type="transmembrane region" description="Helical" evidence="6">
    <location>
        <begin position="55"/>
        <end position="76"/>
    </location>
</feature>
<comment type="subcellular location">
    <subcellularLocation>
        <location evidence="1">Cell membrane</location>
        <topology evidence="1">Multi-pass membrane protein</topology>
    </subcellularLocation>
</comment>
<gene>
    <name evidence="7" type="ORF">D1164_05125</name>
</gene>
<dbReference type="PANTHER" id="PTHR30250">
    <property type="entry name" value="PST FAMILY PREDICTED COLANIC ACID TRANSPORTER"/>
    <property type="match status" value="1"/>
</dbReference>
<dbReference type="Proteomes" id="UP000266441">
    <property type="component" value="Unassembled WGS sequence"/>
</dbReference>
<keyword evidence="8" id="KW-1185">Reference proteome</keyword>
<feature type="transmembrane region" description="Helical" evidence="6">
    <location>
        <begin position="338"/>
        <end position="355"/>
    </location>
</feature>
<dbReference type="PANTHER" id="PTHR30250:SF11">
    <property type="entry name" value="O-ANTIGEN TRANSPORTER-RELATED"/>
    <property type="match status" value="1"/>
</dbReference>
<accession>A0A399D497</accession>
<evidence type="ECO:0000256" key="5">
    <source>
        <dbReference type="ARBA" id="ARBA00023136"/>
    </source>
</evidence>
<organism evidence="7 8">
    <name type="scientific">Mariniphaga sediminis</name>
    <dbReference type="NCBI Taxonomy" id="1628158"/>
    <lineage>
        <taxon>Bacteria</taxon>
        <taxon>Pseudomonadati</taxon>
        <taxon>Bacteroidota</taxon>
        <taxon>Bacteroidia</taxon>
        <taxon>Marinilabiliales</taxon>
        <taxon>Prolixibacteraceae</taxon>
        <taxon>Mariniphaga</taxon>
    </lineage>
</organism>
<feature type="transmembrane region" description="Helical" evidence="6">
    <location>
        <begin position="367"/>
        <end position="389"/>
    </location>
</feature>
<dbReference type="GO" id="GO:0005886">
    <property type="term" value="C:plasma membrane"/>
    <property type="evidence" value="ECO:0007669"/>
    <property type="project" value="UniProtKB-SubCell"/>
</dbReference>
<comment type="caution">
    <text evidence="7">The sequence shown here is derived from an EMBL/GenBank/DDBJ whole genome shotgun (WGS) entry which is preliminary data.</text>
</comment>
<feature type="transmembrane region" description="Helical" evidence="6">
    <location>
        <begin position="189"/>
        <end position="208"/>
    </location>
</feature>
<dbReference type="EMBL" id="QWET01000003">
    <property type="protein sequence ID" value="RIH66296.1"/>
    <property type="molecule type" value="Genomic_DNA"/>
</dbReference>
<name>A0A399D497_9BACT</name>
<feature type="transmembrane region" description="Helical" evidence="6">
    <location>
        <begin position="395"/>
        <end position="413"/>
    </location>
</feature>
<feature type="transmembrane region" description="Helical" evidence="6">
    <location>
        <begin position="136"/>
        <end position="155"/>
    </location>
</feature>
<dbReference type="Pfam" id="PF13440">
    <property type="entry name" value="Polysacc_synt_3"/>
    <property type="match status" value="1"/>
</dbReference>
<keyword evidence="3 6" id="KW-0812">Transmembrane</keyword>
<dbReference type="AlphaFoldDB" id="A0A399D497"/>
<dbReference type="InterPro" id="IPR050833">
    <property type="entry name" value="Poly_Biosynth_Transport"/>
</dbReference>
<evidence type="ECO:0000256" key="2">
    <source>
        <dbReference type="ARBA" id="ARBA00022475"/>
    </source>
</evidence>
<keyword evidence="4 6" id="KW-1133">Transmembrane helix</keyword>
<feature type="transmembrane region" description="Helical" evidence="6">
    <location>
        <begin position="162"/>
        <end position="183"/>
    </location>
</feature>
<reference evidence="7 8" key="1">
    <citation type="journal article" date="2015" name="Int. J. Syst. Evol. Microbiol.">
        <title>Mariniphaga sediminis sp. nov., isolated from coastal sediment.</title>
        <authorList>
            <person name="Wang F.Q."/>
            <person name="Shen Q.Y."/>
            <person name="Chen G.J."/>
            <person name="Du Z.J."/>
        </authorList>
    </citation>
    <scope>NUCLEOTIDE SEQUENCE [LARGE SCALE GENOMIC DNA]</scope>
    <source>
        <strain evidence="7 8">SY21</strain>
    </source>
</reference>
<keyword evidence="2" id="KW-1003">Cell membrane</keyword>
<evidence type="ECO:0000313" key="7">
    <source>
        <dbReference type="EMBL" id="RIH66296.1"/>
    </source>
</evidence>
<evidence type="ECO:0000256" key="1">
    <source>
        <dbReference type="ARBA" id="ARBA00004651"/>
    </source>
</evidence>
<feature type="transmembrane region" description="Helical" evidence="6">
    <location>
        <begin position="96"/>
        <end position="116"/>
    </location>
</feature>
<evidence type="ECO:0000256" key="6">
    <source>
        <dbReference type="SAM" id="Phobius"/>
    </source>
</evidence>
<evidence type="ECO:0000313" key="8">
    <source>
        <dbReference type="Proteomes" id="UP000266441"/>
    </source>
</evidence>
<keyword evidence="5 6" id="KW-0472">Membrane</keyword>
<evidence type="ECO:0000256" key="4">
    <source>
        <dbReference type="ARBA" id="ARBA00022989"/>
    </source>
</evidence>
<feature type="transmembrane region" description="Helical" evidence="6">
    <location>
        <begin position="307"/>
        <end position="326"/>
    </location>
</feature>
<proteinExistence type="predicted"/>
<sequence length="446" mass="50325">MPFAKQANKLLLKKYIDNTAGLQAFQLIRFGTLLLISIVFTKSNLSTGAIGDYEIFLFVASLLCSFWINGLIQAFLPLFRNNKTFQKNEGKSPEIFNVFVFISLLSLLTIIALLVFKDLLSKTLSATDTIPYFNLLLVYIFLSSPSFLIEYIYLLKNRPGWILRYGFITFSLQFILISALAVFGGSMELCIKGLVVVSGIRFIWLLLLIKKYASPRFSLPFIKEHIHFAYPLVISTLLGSSAHYVDGFLVLNKYDAATFAVFRYGAKEFPLVLLMANALSTAMIPEFSGKEKFAAALASLKSKSARLMHLLFPVSILFLLFSSWLYPRVFNANFTESAVIFNIYLLLIISRLVFPQAILTGLKKTKIVMYASLAELIVNISLSVLFIHFWGIEGIAFATLIAYAVQKIIWIAYLKLKCGVLPGKYIPVTLLTVYSFLTLAVFYYIY</sequence>
<protein>
    <submittedName>
        <fullName evidence="7">Uncharacterized protein</fullName>
    </submittedName>
</protein>
<evidence type="ECO:0000256" key="3">
    <source>
        <dbReference type="ARBA" id="ARBA00022692"/>
    </source>
</evidence>
<feature type="transmembrane region" description="Helical" evidence="6">
    <location>
        <begin position="425"/>
        <end position="445"/>
    </location>
</feature>